<sequence>MTRSLSSISQLMYKAGIDLEAFYMFAIALGVSEDRAERFLEEEVKVVQQNPHLRYEDAVEKARKRVLELATRHST</sequence>
<comment type="caution">
    <text evidence="1">The sequence shown here is derived from an EMBL/GenBank/DDBJ whole genome shotgun (WGS) entry which is preliminary data.</text>
</comment>
<organism evidence="1 2">
    <name type="scientific">Inquilinus limosus MP06</name>
    <dbReference type="NCBI Taxonomy" id="1398085"/>
    <lineage>
        <taxon>Bacteria</taxon>
        <taxon>Pseudomonadati</taxon>
        <taxon>Pseudomonadota</taxon>
        <taxon>Alphaproteobacteria</taxon>
        <taxon>Rhodospirillales</taxon>
        <taxon>Rhodospirillaceae</taxon>
        <taxon>Inquilinus</taxon>
    </lineage>
</organism>
<proteinExistence type="predicted"/>
<dbReference type="AlphaFoldDB" id="A0A0A0DDR0"/>
<evidence type="ECO:0000313" key="2">
    <source>
        <dbReference type="Proteomes" id="UP000029995"/>
    </source>
</evidence>
<dbReference type="RefSeq" id="WP_034830639.1">
    <property type="nucleotide sequence ID" value="NZ_JANX01000001.1"/>
</dbReference>
<dbReference type="Proteomes" id="UP000029995">
    <property type="component" value="Unassembled WGS sequence"/>
</dbReference>
<gene>
    <name evidence="1" type="ORF">P409_00600</name>
</gene>
<protein>
    <submittedName>
        <fullName evidence="1">Uncharacterized protein</fullName>
    </submittedName>
</protein>
<reference evidence="1 2" key="1">
    <citation type="submission" date="2014-01" db="EMBL/GenBank/DDBJ databases">
        <title>Genome sequence determination for a cystic fibrosis isolate, Inquilinus limosus.</title>
        <authorList>
            <person name="Pino M."/>
            <person name="Di Conza J."/>
            <person name="Gutkind G."/>
        </authorList>
    </citation>
    <scope>NUCLEOTIDE SEQUENCE [LARGE SCALE GENOMIC DNA]</scope>
    <source>
        <strain evidence="1 2">MP06</strain>
    </source>
</reference>
<accession>A0A0A0DDR0</accession>
<name>A0A0A0DDR0_9PROT</name>
<evidence type="ECO:0000313" key="1">
    <source>
        <dbReference type="EMBL" id="KGM36180.1"/>
    </source>
</evidence>
<dbReference type="EMBL" id="JANX01000001">
    <property type="protein sequence ID" value="KGM36180.1"/>
    <property type="molecule type" value="Genomic_DNA"/>
</dbReference>